<gene>
    <name evidence="8" type="ORF">MNBD_ACTINO02-875</name>
</gene>
<dbReference type="InterPro" id="IPR052425">
    <property type="entry name" value="Uncharacterized_MFS-type"/>
</dbReference>
<feature type="domain" description="Major facilitator superfamily (MFS) profile" evidence="7">
    <location>
        <begin position="18"/>
        <end position="399"/>
    </location>
</feature>
<dbReference type="EMBL" id="UOEK01000180">
    <property type="protein sequence ID" value="VAW00148.1"/>
    <property type="molecule type" value="Genomic_DNA"/>
</dbReference>
<dbReference type="GO" id="GO:0022857">
    <property type="term" value="F:transmembrane transporter activity"/>
    <property type="evidence" value="ECO:0007669"/>
    <property type="project" value="InterPro"/>
</dbReference>
<dbReference type="InterPro" id="IPR036259">
    <property type="entry name" value="MFS_trans_sf"/>
</dbReference>
<evidence type="ECO:0000256" key="3">
    <source>
        <dbReference type="ARBA" id="ARBA00022692"/>
    </source>
</evidence>
<dbReference type="SUPFAM" id="SSF103473">
    <property type="entry name" value="MFS general substrate transporter"/>
    <property type="match status" value="1"/>
</dbReference>
<feature type="transmembrane region" description="Helical" evidence="6">
    <location>
        <begin position="41"/>
        <end position="63"/>
    </location>
</feature>
<dbReference type="CDD" id="cd17370">
    <property type="entry name" value="MFS_MJ1317_like"/>
    <property type="match status" value="1"/>
</dbReference>
<proteinExistence type="predicted"/>
<feature type="transmembrane region" description="Helical" evidence="6">
    <location>
        <begin position="175"/>
        <end position="196"/>
    </location>
</feature>
<feature type="transmembrane region" description="Helical" evidence="6">
    <location>
        <begin position="17"/>
        <end position="35"/>
    </location>
</feature>
<evidence type="ECO:0000256" key="4">
    <source>
        <dbReference type="ARBA" id="ARBA00022989"/>
    </source>
</evidence>
<evidence type="ECO:0000256" key="6">
    <source>
        <dbReference type="SAM" id="Phobius"/>
    </source>
</evidence>
<dbReference type="AlphaFoldDB" id="A0A3B0S5I3"/>
<reference evidence="8" key="1">
    <citation type="submission" date="2018-06" db="EMBL/GenBank/DDBJ databases">
        <authorList>
            <person name="Zhirakovskaya E."/>
        </authorList>
    </citation>
    <scope>NUCLEOTIDE SEQUENCE</scope>
</reference>
<evidence type="ECO:0000256" key="2">
    <source>
        <dbReference type="ARBA" id="ARBA00022475"/>
    </source>
</evidence>
<evidence type="ECO:0000256" key="5">
    <source>
        <dbReference type="ARBA" id="ARBA00023136"/>
    </source>
</evidence>
<accession>A0A3B0S5I3</accession>
<feature type="transmembrane region" description="Helical" evidence="6">
    <location>
        <begin position="342"/>
        <end position="363"/>
    </location>
</feature>
<dbReference type="GO" id="GO:0005886">
    <property type="term" value="C:plasma membrane"/>
    <property type="evidence" value="ECO:0007669"/>
    <property type="project" value="UniProtKB-SubCell"/>
</dbReference>
<keyword evidence="4 6" id="KW-1133">Transmembrane helix</keyword>
<feature type="transmembrane region" description="Helical" evidence="6">
    <location>
        <begin position="257"/>
        <end position="276"/>
    </location>
</feature>
<keyword evidence="5 6" id="KW-0472">Membrane</keyword>
<dbReference type="PROSITE" id="PS50850">
    <property type="entry name" value="MFS"/>
    <property type="match status" value="1"/>
</dbReference>
<feature type="transmembrane region" description="Helical" evidence="6">
    <location>
        <begin position="288"/>
        <end position="311"/>
    </location>
</feature>
<evidence type="ECO:0000313" key="8">
    <source>
        <dbReference type="EMBL" id="VAW00148.1"/>
    </source>
</evidence>
<dbReference type="Pfam" id="PF07690">
    <property type="entry name" value="MFS_1"/>
    <property type="match status" value="1"/>
</dbReference>
<dbReference type="PANTHER" id="PTHR42688:SF1">
    <property type="entry name" value="BLR5212 PROTEIN"/>
    <property type="match status" value="1"/>
</dbReference>
<feature type="transmembrane region" description="Helical" evidence="6">
    <location>
        <begin position="84"/>
        <end position="105"/>
    </location>
</feature>
<dbReference type="InterPro" id="IPR011701">
    <property type="entry name" value="MFS"/>
</dbReference>
<dbReference type="PANTHER" id="PTHR42688">
    <property type="entry name" value="CONSERVED PROTEIN"/>
    <property type="match status" value="1"/>
</dbReference>
<name>A0A3B0S5I3_9ZZZZ</name>
<keyword evidence="2" id="KW-1003">Cell membrane</keyword>
<dbReference type="Gene3D" id="1.20.1250.20">
    <property type="entry name" value="MFS general substrate transporter like domains"/>
    <property type="match status" value="2"/>
</dbReference>
<protein>
    <recommendedName>
        <fullName evidence="7">Major facilitator superfamily (MFS) profile domain-containing protein</fullName>
    </recommendedName>
</protein>
<sequence length="404" mass="42135">MTDDAPEVADTSLRRRALATVVTFGIVSLLADIVYEGARSIIGPYLFTLGASAAVVGLVSGLGEFAGYALRTVTGVIADKTRGYWAMTIAGYGLTIVAVPLLGWVGRVDLALALVVAERLGKAVRSPARDTLLANASEPLGRGWGFGIHEALDQIGAVAGPLLLSLVLSLRNNDYRLAFTILAIPGVLAMVALIVARRTTPDYVEPPPRPADSTATDHTLDRRPKVYLRFVFLSALGFAPFPLIAFHLTQRSVASDVQIPLMFALAMGVDAIVALISGRMYDRHGLRVLLALPVISVLAAVAFSTTGWIVWLGVATWGAVMGIQESTLRAAVGDLATSAGPATAYGVFNAAYGVALLIGGIALGALYEVAILAMVAMIIASQIAAAVVLRALVAQPGPQTPASP</sequence>
<keyword evidence="3 6" id="KW-0812">Transmembrane</keyword>
<comment type="subcellular location">
    <subcellularLocation>
        <location evidence="1">Cell membrane</location>
        <topology evidence="1">Multi-pass membrane protein</topology>
    </subcellularLocation>
</comment>
<feature type="transmembrane region" description="Helical" evidence="6">
    <location>
        <begin position="370"/>
        <end position="393"/>
    </location>
</feature>
<evidence type="ECO:0000256" key="1">
    <source>
        <dbReference type="ARBA" id="ARBA00004651"/>
    </source>
</evidence>
<evidence type="ECO:0000259" key="7">
    <source>
        <dbReference type="PROSITE" id="PS50850"/>
    </source>
</evidence>
<feature type="transmembrane region" description="Helical" evidence="6">
    <location>
        <begin position="226"/>
        <end position="245"/>
    </location>
</feature>
<organism evidence="8">
    <name type="scientific">hydrothermal vent metagenome</name>
    <dbReference type="NCBI Taxonomy" id="652676"/>
    <lineage>
        <taxon>unclassified sequences</taxon>
        <taxon>metagenomes</taxon>
        <taxon>ecological metagenomes</taxon>
    </lineage>
</organism>
<dbReference type="InterPro" id="IPR020846">
    <property type="entry name" value="MFS_dom"/>
</dbReference>